<dbReference type="AlphaFoldDB" id="A0A445B6K8"/>
<proteinExistence type="predicted"/>
<dbReference type="SUPFAM" id="SSF52540">
    <property type="entry name" value="P-loop containing nucleoside triphosphate hydrolases"/>
    <property type="match status" value="1"/>
</dbReference>
<accession>A0A445B6K8</accession>
<dbReference type="EMBL" id="SDMP01000010">
    <property type="protein sequence ID" value="RYR34288.1"/>
    <property type="molecule type" value="Genomic_DNA"/>
</dbReference>
<dbReference type="STRING" id="3818.A0A445B6K8"/>
<dbReference type="PANTHER" id="PTHR48040">
    <property type="entry name" value="PLEIOTROPIC DRUG RESISTANCE PROTEIN 1-LIKE ISOFORM X1"/>
    <property type="match status" value="1"/>
</dbReference>
<dbReference type="PANTHER" id="PTHR48040:SF12">
    <property type="entry name" value="ABC TRANSPORTER G FAMILY MEMBER 32-LIKE ISOFORM X1"/>
    <property type="match status" value="1"/>
</dbReference>
<evidence type="ECO:0008006" key="3">
    <source>
        <dbReference type="Google" id="ProtNLM"/>
    </source>
</evidence>
<organism evidence="1 2">
    <name type="scientific">Arachis hypogaea</name>
    <name type="common">Peanut</name>
    <dbReference type="NCBI Taxonomy" id="3818"/>
    <lineage>
        <taxon>Eukaryota</taxon>
        <taxon>Viridiplantae</taxon>
        <taxon>Streptophyta</taxon>
        <taxon>Embryophyta</taxon>
        <taxon>Tracheophyta</taxon>
        <taxon>Spermatophyta</taxon>
        <taxon>Magnoliopsida</taxon>
        <taxon>eudicotyledons</taxon>
        <taxon>Gunneridae</taxon>
        <taxon>Pentapetalae</taxon>
        <taxon>rosids</taxon>
        <taxon>fabids</taxon>
        <taxon>Fabales</taxon>
        <taxon>Fabaceae</taxon>
        <taxon>Papilionoideae</taxon>
        <taxon>50 kb inversion clade</taxon>
        <taxon>dalbergioids sensu lato</taxon>
        <taxon>Dalbergieae</taxon>
        <taxon>Pterocarpus clade</taxon>
        <taxon>Arachis</taxon>
    </lineage>
</organism>
<dbReference type="InterPro" id="IPR027417">
    <property type="entry name" value="P-loop_NTPase"/>
</dbReference>
<dbReference type="Proteomes" id="UP000289738">
    <property type="component" value="Chromosome A10"/>
</dbReference>
<dbReference type="Gene3D" id="3.40.50.300">
    <property type="entry name" value="P-loop containing nucleotide triphosphate hydrolases"/>
    <property type="match status" value="1"/>
</dbReference>
<sequence length="277" mass="30029">MVNLVPTLSSNPSVGLPRRSLSVANPPSTLSLANPQSSLLPPWFGTRRVAVSLSEVVAPPSPPPSLVAPPSATFSVRSTVELKQQGIQEERLQLLVNVIGAFRPGVLTGLVGVSRAGKTTLTDVLAGRKTGGVVKCSCSAGRAGKPTVRWTKIQIWFEDRLEDLPDDPNNELMIPEDPECNKEVNHYFYYALLIITFSRVDSIANGIPLEDFGHGHPDPNLRTVLAWLSIIAHRNKDKKAGEKLISLADVECESEGANKMVAYLRETASKSKIGDKF</sequence>
<comment type="caution">
    <text evidence="1">The sequence shown here is derived from an EMBL/GenBank/DDBJ whole genome shotgun (WGS) entry which is preliminary data.</text>
</comment>
<reference evidence="1 2" key="1">
    <citation type="submission" date="2019-01" db="EMBL/GenBank/DDBJ databases">
        <title>Sequencing of cultivated peanut Arachis hypogaea provides insights into genome evolution and oil improvement.</title>
        <authorList>
            <person name="Chen X."/>
        </authorList>
    </citation>
    <scope>NUCLEOTIDE SEQUENCE [LARGE SCALE GENOMIC DNA]</scope>
    <source>
        <strain evidence="2">cv. Fuhuasheng</strain>
        <tissue evidence="1">Leaves</tissue>
    </source>
</reference>
<gene>
    <name evidence="1" type="ORF">Ahy_A10g049064</name>
</gene>
<evidence type="ECO:0000313" key="1">
    <source>
        <dbReference type="EMBL" id="RYR34288.1"/>
    </source>
</evidence>
<protein>
    <recommendedName>
        <fullName evidence="3">ABC transporter domain-containing protein</fullName>
    </recommendedName>
</protein>
<evidence type="ECO:0000313" key="2">
    <source>
        <dbReference type="Proteomes" id="UP000289738"/>
    </source>
</evidence>
<keyword evidence="2" id="KW-1185">Reference proteome</keyword>
<name>A0A445B6K8_ARAHY</name>